<gene>
    <name evidence="7" type="primary">LOC118408545</name>
</gene>
<evidence type="ECO:0000256" key="3">
    <source>
        <dbReference type="SAM" id="MobiDB-lite"/>
    </source>
</evidence>
<dbReference type="RefSeq" id="XP_035665250.1">
    <property type="nucleotide sequence ID" value="XM_035809357.1"/>
</dbReference>
<dbReference type="SMART" id="SM00042">
    <property type="entry name" value="CUB"/>
    <property type="match status" value="1"/>
</dbReference>
<feature type="domain" description="CUB" evidence="5">
    <location>
        <begin position="31"/>
        <end position="143"/>
    </location>
</feature>
<name>A0A9J7HVJ1_BRAFL</name>
<keyword evidence="6" id="KW-1185">Reference proteome</keyword>
<reference evidence="6" key="1">
    <citation type="journal article" date="2020" name="Nat. Ecol. Evol.">
        <title>Deeply conserved synteny resolves early events in vertebrate evolution.</title>
        <authorList>
            <person name="Simakov O."/>
            <person name="Marletaz F."/>
            <person name="Yue J.X."/>
            <person name="O'Connell B."/>
            <person name="Jenkins J."/>
            <person name="Brandt A."/>
            <person name="Calef R."/>
            <person name="Tung C.H."/>
            <person name="Huang T.K."/>
            <person name="Schmutz J."/>
            <person name="Satoh N."/>
            <person name="Yu J.K."/>
            <person name="Putnam N.H."/>
            <person name="Green R.E."/>
            <person name="Rokhsar D.S."/>
        </authorList>
    </citation>
    <scope>NUCLEOTIDE SEQUENCE [LARGE SCALE GENOMIC DNA]</scope>
    <source>
        <strain evidence="6">S238N-H82</strain>
    </source>
</reference>
<evidence type="ECO:0000256" key="4">
    <source>
        <dbReference type="SAM" id="SignalP"/>
    </source>
</evidence>
<keyword evidence="1" id="KW-1015">Disulfide bond</keyword>
<organism evidence="6 7">
    <name type="scientific">Branchiostoma floridae</name>
    <name type="common">Florida lancelet</name>
    <name type="synonym">Amphioxus</name>
    <dbReference type="NCBI Taxonomy" id="7739"/>
    <lineage>
        <taxon>Eukaryota</taxon>
        <taxon>Metazoa</taxon>
        <taxon>Chordata</taxon>
        <taxon>Cephalochordata</taxon>
        <taxon>Leptocardii</taxon>
        <taxon>Amphioxiformes</taxon>
        <taxon>Branchiostomatidae</taxon>
        <taxon>Branchiostoma</taxon>
    </lineage>
</organism>
<keyword evidence="4" id="KW-0732">Signal</keyword>
<dbReference type="SUPFAM" id="SSF49854">
    <property type="entry name" value="Spermadhesin, CUB domain"/>
    <property type="match status" value="1"/>
</dbReference>
<comment type="caution">
    <text evidence="2">Lacks conserved residue(s) required for the propagation of feature annotation.</text>
</comment>
<feature type="signal peptide" evidence="4">
    <location>
        <begin position="1"/>
        <end position="15"/>
    </location>
</feature>
<dbReference type="InterPro" id="IPR035914">
    <property type="entry name" value="Sperma_CUB_dom_sf"/>
</dbReference>
<feature type="compositionally biased region" description="Polar residues" evidence="3">
    <location>
        <begin position="31"/>
        <end position="48"/>
    </location>
</feature>
<dbReference type="PANTHER" id="PTHR24255:SF31">
    <property type="entry name" value="CUBILIN-LIKE PROTEIN"/>
    <property type="match status" value="1"/>
</dbReference>
<evidence type="ECO:0000256" key="1">
    <source>
        <dbReference type="ARBA" id="ARBA00023157"/>
    </source>
</evidence>
<dbReference type="PROSITE" id="PS01180">
    <property type="entry name" value="CUB"/>
    <property type="match status" value="1"/>
</dbReference>
<dbReference type="Proteomes" id="UP000001554">
    <property type="component" value="Chromosome 2"/>
</dbReference>
<dbReference type="KEGG" id="bfo:118408545"/>
<evidence type="ECO:0000313" key="6">
    <source>
        <dbReference type="Proteomes" id="UP000001554"/>
    </source>
</evidence>
<evidence type="ECO:0000313" key="7">
    <source>
        <dbReference type="RefSeq" id="XP_035665250.1"/>
    </source>
</evidence>
<dbReference type="CDD" id="cd00041">
    <property type="entry name" value="CUB"/>
    <property type="match status" value="1"/>
</dbReference>
<dbReference type="OMA" id="FQLEYTE"/>
<reference evidence="7" key="2">
    <citation type="submission" date="2025-08" db="UniProtKB">
        <authorList>
            <consortium name="RefSeq"/>
        </authorList>
    </citation>
    <scope>IDENTIFICATION</scope>
    <source>
        <strain evidence="7">S238N-H82</strain>
        <tissue evidence="7">Testes</tissue>
    </source>
</reference>
<dbReference type="Pfam" id="PF00431">
    <property type="entry name" value="CUB"/>
    <property type="match status" value="1"/>
</dbReference>
<feature type="chain" id="PRO_5039945367" evidence="4">
    <location>
        <begin position="16"/>
        <end position="172"/>
    </location>
</feature>
<evidence type="ECO:0000259" key="5">
    <source>
        <dbReference type="PROSITE" id="PS01180"/>
    </source>
</evidence>
<dbReference type="PANTHER" id="PTHR24255">
    <property type="entry name" value="COMPLEMENT COMPONENT 1, S SUBCOMPONENT-RELATED"/>
    <property type="match status" value="1"/>
</dbReference>
<proteinExistence type="predicted"/>
<sequence length="172" mass="18166">MRLLALLLAVGLVRATQGYVPHDLPRPKTDCSGNVPQASSSAQQLDSPNYPNNYGNNLDCTWTIQSASGTVIRLHFLAFSVEDRYDYLNVFNGPAGSADTAAQRLTGNTVPDDFVSSGNTVTLQFTSDVSVVQSGFQLEYTEMSASSCPDPGVPDNGQVVSGGSPFGVGSQI</sequence>
<accession>A0A9J7HVJ1</accession>
<dbReference type="Gene3D" id="2.60.120.290">
    <property type="entry name" value="Spermadhesin, CUB domain"/>
    <property type="match status" value="1"/>
</dbReference>
<dbReference type="FunFam" id="2.60.120.290:FF:000001">
    <property type="entry name" value="CUB and sushi domain-containing protein 3 isoform X1"/>
    <property type="match status" value="1"/>
</dbReference>
<protein>
    <submittedName>
        <fullName evidence="7">CUB and sushi domain-containing protein 1-like</fullName>
    </submittedName>
</protein>
<dbReference type="OrthoDB" id="431034at2759"/>
<evidence type="ECO:0000256" key="2">
    <source>
        <dbReference type="PROSITE-ProRule" id="PRU00059"/>
    </source>
</evidence>
<dbReference type="AlphaFoldDB" id="A0A9J7HVJ1"/>
<dbReference type="InterPro" id="IPR000859">
    <property type="entry name" value="CUB_dom"/>
</dbReference>
<dbReference type="GeneID" id="118408545"/>
<feature type="region of interest" description="Disordered" evidence="3">
    <location>
        <begin position="23"/>
        <end position="48"/>
    </location>
</feature>